<dbReference type="Gene3D" id="1.10.260.40">
    <property type="entry name" value="lambda repressor-like DNA-binding domains"/>
    <property type="match status" value="1"/>
</dbReference>
<name>A0A422M1Q0_LACPA</name>
<dbReference type="Proteomes" id="UP000284716">
    <property type="component" value="Unassembled WGS sequence"/>
</dbReference>
<dbReference type="CDD" id="cd00093">
    <property type="entry name" value="HTH_XRE"/>
    <property type="match status" value="1"/>
</dbReference>
<evidence type="ECO:0000313" key="2">
    <source>
        <dbReference type="EMBL" id="RND80750.1"/>
    </source>
</evidence>
<evidence type="ECO:0000259" key="1">
    <source>
        <dbReference type="PROSITE" id="PS50943"/>
    </source>
</evidence>
<dbReference type="EMBL" id="LKFS01000071">
    <property type="protein sequence ID" value="RND80750.1"/>
    <property type="molecule type" value="Genomic_DNA"/>
</dbReference>
<protein>
    <submittedName>
        <fullName evidence="2">LexA repressor</fullName>
        <ecNumber evidence="2">3.4.21.88</ecNumber>
    </submittedName>
</protein>
<sequence>MSELGDYLRQLRGTMSLREASQRSHGRISHAAIAQAEKGINSHGKPFTPSAETLKEFAKLYNVSTAKLMKMAGYIEKSSDLPSNAIPVSSEEADQPVMVYGEIQAGVAKWAEQDIIGQINVPKSFAKRYGAKNLFALKVDGESMNREIPNGYTAVFSKDLEPESGDIVAVMIDSESATIKRFRETSLAVMFEPSSWDPSFKPYVFPKDGIQDFKIIGKFLYATSECI</sequence>
<dbReference type="InterPro" id="IPR050077">
    <property type="entry name" value="LexA_repressor"/>
</dbReference>
<dbReference type="Pfam" id="PF00717">
    <property type="entry name" value="Peptidase_S24"/>
    <property type="match status" value="1"/>
</dbReference>
<gene>
    <name evidence="2" type="ORF">FAM18157_01735</name>
</gene>
<dbReference type="GO" id="GO:0003677">
    <property type="term" value="F:DNA binding"/>
    <property type="evidence" value="ECO:0007669"/>
    <property type="project" value="InterPro"/>
</dbReference>
<comment type="caution">
    <text evidence="2">The sequence shown here is derived from an EMBL/GenBank/DDBJ whole genome shotgun (WGS) entry which is preliminary data.</text>
</comment>
<dbReference type="PROSITE" id="PS50943">
    <property type="entry name" value="HTH_CROC1"/>
    <property type="match status" value="1"/>
</dbReference>
<dbReference type="Gene3D" id="2.10.109.10">
    <property type="entry name" value="Umud Fragment, subunit A"/>
    <property type="match status" value="1"/>
</dbReference>
<dbReference type="InterPro" id="IPR039418">
    <property type="entry name" value="LexA-like"/>
</dbReference>
<dbReference type="PANTHER" id="PTHR33516">
    <property type="entry name" value="LEXA REPRESSOR"/>
    <property type="match status" value="1"/>
</dbReference>
<accession>A0A422M1Q0</accession>
<evidence type="ECO:0000313" key="3">
    <source>
        <dbReference type="Proteomes" id="UP000284716"/>
    </source>
</evidence>
<dbReference type="GO" id="GO:0004252">
    <property type="term" value="F:serine-type endopeptidase activity"/>
    <property type="evidence" value="ECO:0007669"/>
    <property type="project" value="UniProtKB-EC"/>
</dbReference>
<dbReference type="EC" id="3.4.21.88" evidence="2"/>
<keyword evidence="2" id="KW-0378">Hydrolase</keyword>
<feature type="domain" description="HTH cro/C1-type" evidence="1">
    <location>
        <begin position="28"/>
        <end position="68"/>
    </location>
</feature>
<dbReference type="InterPro" id="IPR036286">
    <property type="entry name" value="LexA/Signal_pep-like_sf"/>
</dbReference>
<dbReference type="InterPro" id="IPR010982">
    <property type="entry name" value="Lambda_DNA-bd_dom_sf"/>
</dbReference>
<dbReference type="SUPFAM" id="SSF51306">
    <property type="entry name" value="LexA/Signal peptidase"/>
    <property type="match status" value="1"/>
</dbReference>
<dbReference type="PANTHER" id="PTHR33516:SF2">
    <property type="entry name" value="LEXA REPRESSOR-RELATED"/>
    <property type="match status" value="1"/>
</dbReference>
<dbReference type="InterPro" id="IPR015927">
    <property type="entry name" value="Peptidase_S24_S26A/B/C"/>
</dbReference>
<proteinExistence type="predicted"/>
<dbReference type="InterPro" id="IPR001387">
    <property type="entry name" value="Cro/C1-type_HTH"/>
</dbReference>
<dbReference type="RefSeq" id="WP_016385878.1">
    <property type="nucleotide sequence ID" value="NZ_JBDGMV010000003.1"/>
</dbReference>
<dbReference type="AlphaFoldDB" id="A0A422M1Q0"/>
<organism evidence="2 3">
    <name type="scientific">Lacticaseibacillus paracasei</name>
    <name type="common">Lactobacillus paracasei</name>
    <dbReference type="NCBI Taxonomy" id="1597"/>
    <lineage>
        <taxon>Bacteria</taxon>
        <taxon>Bacillati</taxon>
        <taxon>Bacillota</taxon>
        <taxon>Bacilli</taxon>
        <taxon>Lactobacillales</taxon>
        <taxon>Lactobacillaceae</taxon>
        <taxon>Lacticaseibacillus</taxon>
    </lineage>
</organism>
<reference evidence="2 3" key="1">
    <citation type="journal article" date="2018" name="Front. Microbiol.">
        <title>Conversion of Methionine to Cysteine in Lactobacillus paracasei Depends on the Highly Mobile cysK-ctl-cysE Gene Cluster.</title>
        <authorList>
            <person name="Wuthrich D."/>
            <person name="Irmler S."/>
            <person name="Berthoud H."/>
            <person name="Guggenbuhl B."/>
            <person name="Eugster E."/>
            <person name="Bruggmann R."/>
        </authorList>
    </citation>
    <scope>NUCLEOTIDE SEQUENCE [LARGE SCALE GENOMIC DNA]</scope>
    <source>
        <strain evidence="2 3">FAM18157</strain>
    </source>
</reference>
<dbReference type="CDD" id="cd06529">
    <property type="entry name" value="S24_LexA-like"/>
    <property type="match status" value="1"/>
</dbReference>